<dbReference type="InterPro" id="IPR005493">
    <property type="entry name" value="RraA/RraA-like"/>
</dbReference>
<gene>
    <name evidence="6" type="ORF">CAL24_09660</name>
</gene>
<evidence type="ECO:0000256" key="2">
    <source>
        <dbReference type="ARBA" id="ARBA00016549"/>
    </source>
</evidence>
<evidence type="ECO:0000313" key="6">
    <source>
        <dbReference type="EMBL" id="OZI78377.1"/>
    </source>
</evidence>
<feature type="binding site" evidence="5">
    <location>
        <position position="119"/>
    </location>
    <ligand>
        <name>Mg(2+)</name>
        <dbReference type="ChEBI" id="CHEBI:18420"/>
    </ligand>
</feature>
<sequence length="223" mass="23201">MIGFHIHPRRRQVAADIVARFAGLPVANISDVMSRMAAGGAHLRPMHDGAPMAGPALTVKTRPGGNLMVHKALNLAQPGDIIVVDAGGDLTNAIIGEIMTTYARRRGIGGIVIHGAIRDSQALRQSSFPVYAAGVTHRGPYKDGPGEINAAIALDGMIIEPGDLIVGDADGLLCVPFDRVDAVCQAAAAKQAAEARTFEEIAAGTLDTGWIDARLAELKCGGI</sequence>
<evidence type="ECO:0000256" key="4">
    <source>
        <dbReference type="ARBA" id="ARBA00030169"/>
    </source>
</evidence>
<evidence type="ECO:0000256" key="3">
    <source>
        <dbReference type="ARBA" id="ARBA00029596"/>
    </source>
</evidence>
<dbReference type="Proteomes" id="UP000215633">
    <property type="component" value="Unassembled WGS sequence"/>
</dbReference>
<dbReference type="InterPro" id="IPR036704">
    <property type="entry name" value="RraA/RraA-like_sf"/>
</dbReference>
<dbReference type="Gene3D" id="3.50.30.40">
    <property type="entry name" value="Ribonuclease E inhibitor RraA/RraA-like"/>
    <property type="match status" value="1"/>
</dbReference>
<keyword evidence="5" id="KW-0460">Magnesium</keyword>
<name>A0A261VX45_9BORD</name>
<dbReference type="AlphaFoldDB" id="A0A261VX45"/>
<keyword evidence="6" id="KW-0489">Methyltransferase</keyword>
<evidence type="ECO:0000256" key="1">
    <source>
        <dbReference type="ARBA" id="ARBA00001968"/>
    </source>
</evidence>
<dbReference type="PANTHER" id="PTHR33254">
    <property type="entry name" value="4-HYDROXY-4-METHYL-2-OXOGLUTARATE ALDOLASE 3-RELATED"/>
    <property type="match status" value="1"/>
</dbReference>
<proteinExistence type="predicted"/>
<accession>A0A261VX45</accession>
<reference evidence="7" key="1">
    <citation type="submission" date="2017-05" db="EMBL/GenBank/DDBJ databases">
        <title>Complete and WGS of Bordetella genogroups.</title>
        <authorList>
            <person name="Spilker T."/>
            <person name="Lipuma J."/>
        </authorList>
    </citation>
    <scope>NUCLEOTIDE SEQUENCE [LARGE SCALE GENOMIC DNA]</scope>
    <source>
        <strain evidence="7">AU8256</strain>
    </source>
</reference>
<feature type="binding site" evidence="5">
    <location>
        <position position="118"/>
    </location>
    <ligand>
        <name>substrate</name>
    </ligand>
</feature>
<dbReference type="EMBL" id="NEVT01000004">
    <property type="protein sequence ID" value="OZI78377.1"/>
    <property type="molecule type" value="Genomic_DNA"/>
</dbReference>
<dbReference type="SUPFAM" id="SSF89562">
    <property type="entry name" value="RraA-like"/>
    <property type="match status" value="1"/>
</dbReference>
<dbReference type="RefSeq" id="WP_094806574.1">
    <property type="nucleotide sequence ID" value="NZ_NEVT01000004.1"/>
</dbReference>
<dbReference type="NCBIfam" id="NF004850">
    <property type="entry name" value="PRK06201.1"/>
    <property type="match status" value="1"/>
</dbReference>
<keyword evidence="6" id="KW-0808">Transferase</keyword>
<comment type="cofactor">
    <cofactor evidence="1">
        <name>a divalent metal cation</name>
        <dbReference type="ChEBI" id="CHEBI:60240"/>
    </cofactor>
</comment>
<keyword evidence="5" id="KW-0479">Metal-binding</keyword>
<protein>
    <recommendedName>
        <fullName evidence="2">Putative 4-hydroxy-4-methyl-2-oxoglutarate aldolase</fullName>
    </recommendedName>
    <alternativeName>
        <fullName evidence="3">Regulator of ribonuclease activity homolog</fullName>
    </alternativeName>
    <alternativeName>
        <fullName evidence="4">RraA-like protein</fullName>
    </alternativeName>
</protein>
<dbReference type="PANTHER" id="PTHR33254:SF4">
    <property type="entry name" value="4-HYDROXY-4-METHYL-2-OXOGLUTARATE ALDOLASE 3-RELATED"/>
    <property type="match status" value="1"/>
</dbReference>
<dbReference type="GO" id="GO:0046872">
    <property type="term" value="F:metal ion binding"/>
    <property type="evidence" value="ECO:0007669"/>
    <property type="project" value="UniProtKB-KW"/>
</dbReference>
<dbReference type="GO" id="GO:0008168">
    <property type="term" value="F:methyltransferase activity"/>
    <property type="evidence" value="ECO:0007669"/>
    <property type="project" value="UniProtKB-KW"/>
</dbReference>
<evidence type="ECO:0000313" key="7">
    <source>
        <dbReference type="Proteomes" id="UP000215633"/>
    </source>
</evidence>
<keyword evidence="7" id="KW-1185">Reference proteome</keyword>
<feature type="binding site" evidence="5">
    <location>
        <begin position="96"/>
        <end position="99"/>
    </location>
    <ligand>
        <name>substrate</name>
    </ligand>
</feature>
<dbReference type="CDD" id="cd16841">
    <property type="entry name" value="RraA_family"/>
    <property type="match status" value="1"/>
</dbReference>
<comment type="cofactor">
    <cofactor evidence="5">
        <name>Mg(2+)</name>
        <dbReference type="ChEBI" id="CHEBI:18420"/>
    </cofactor>
</comment>
<dbReference type="Pfam" id="PF03737">
    <property type="entry name" value="RraA-like"/>
    <property type="match status" value="1"/>
</dbReference>
<organism evidence="6 7">
    <name type="scientific">Bordetella genomosp. 2</name>
    <dbReference type="NCBI Taxonomy" id="1983456"/>
    <lineage>
        <taxon>Bacteria</taxon>
        <taxon>Pseudomonadati</taxon>
        <taxon>Pseudomonadota</taxon>
        <taxon>Betaproteobacteria</taxon>
        <taxon>Burkholderiales</taxon>
        <taxon>Alcaligenaceae</taxon>
        <taxon>Bordetella</taxon>
    </lineage>
</organism>
<dbReference type="GO" id="GO:0032259">
    <property type="term" value="P:methylation"/>
    <property type="evidence" value="ECO:0007669"/>
    <property type="project" value="UniProtKB-KW"/>
</dbReference>
<evidence type="ECO:0000256" key="5">
    <source>
        <dbReference type="PIRSR" id="PIRSR605493-1"/>
    </source>
</evidence>
<comment type="caution">
    <text evidence="6">The sequence shown here is derived from an EMBL/GenBank/DDBJ whole genome shotgun (WGS) entry which is preliminary data.</text>
</comment>